<evidence type="ECO:0000313" key="15">
    <source>
        <dbReference type="Proteomes" id="UP000005239"/>
    </source>
</evidence>
<dbReference type="GO" id="GO:0032580">
    <property type="term" value="C:Golgi cisterna membrane"/>
    <property type="evidence" value="ECO:0007669"/>
    <property type="project" value="UniProtKB-SubCell"/>
</dbReference>
<evidence type="ECO:0000256" key="9">
    <source>
        <dbReference type="ARBA" id="ARBA00023136"/>
    </source>
</evidence>
<keyword evidence="10" id="KW-0325">Glycoprotein</keyword>
<feature type="domain" description="Fucosyltransferase N-terminal" evidence="13">
    <location>
        <begin position="104"/>
        <end position="182"/>
    </location>
</feature>
<evidence type="ECO:0000256" key="10">
    <source>
        <dbReference type="ARBA" id="ARBA00023180"/>
    </source>
</evidence>
<evidence type="ECO:0000256" key="7">
    <source>
        <dbReference type="ARBA" id="ARBA00022968"/>
    </source>
</evidence>
<evidence type="ECO:0000256" key="6">
    <source>
        <dbReference type="ARBA" id="ARBA00022692"/>
    </source>
</evidence>
<dbReference type="GO" id="GO:0046920">
    <property type="term" value="F:alpha-(1-&gt;3)-fucosyltransferase activity"/>
    <property type="evidence" value="ECO:0000318"/>
    <property type="project" value="GO_Central"/>
</dbReference>
<dbReference type="InterPro" id="IPR031481">
    <property type="entry name" value="Glyco_tran_10_N"/>
</dbReference>
<gene>
    <name evidence="14" type="primary">WBGene00104276</name>
</gene>
<keyword evidence="9 11" id="KW-0472">Membrane</keyword>
<keyword evidence="8 11" id="KW-1133">Transmembrane helix</keyword>
<evidence type="ECO:0000256" key="4">
    <source>
        <dbReference type="ARBA" id="ARBA00022676"/>
    </source>
</evidence>
<comment type="pathway">
    <text evidence="2">Protein modification; protein glycosylation.</text>
</comment>
<comment type="similarity">
    <text evidence="3 11">Belongs to the glycosyltransferase 10 family.</text>
</comment>
<dbReference type="Pfam" id="PF17039">
    <property type="entry name" value="Glyco_tran_10_N"/>
    <property type="match status" value="1"/>
</dbReference>
<reference evidence="14" key="2">
    <citation type="submission" date="2022-06" db="UniProtKB">
        <authorList>
            <consortium name="EnsemblMetazoa"/>
        </authorList>
    </citation>
    <scope>IDENTIFICATION</scope>
    <source>
        <strain evidence="14">PS312</strain>
    </source>
</reference>
<evidence type="ECO:0000259" key="12">
    <source>
        <dbReference type="Pfam" id="PF00852"/>
    </source>
</evidence>
<evidence type="ECO:0000256" key="3">
    <source>
        <dbReference type="ARBA" id="ARBA00008919"/>
    </source>
</evidence>
<dbReference type="EC" id="2.4.1.-" evidence="11"/>
<reference evidence="15" key="1">
    <citation type="journal article" date="2008" name="Nat. Genet.">
        <title>The Pristionchus pacificus genome provides a unique perspective on nematode lifestyle and parasitism.</title>
        <authorList>
            <person name="Dieterich C."/>
            <person name="Clifton S.W."/>
            <person name="Schuster L.N."/>
            <person name="Chinwalla A."/>
            <person name="Delehaunty K."/>
            <person name="Dinkelacker I."/>
            <person name="Fulton L."/>
            <person name="Fulton R."/>
            <person name="Godfrey J."/>
            <person name="Minx P."/>
            <person name="Mitreva M."/>
            <person name="Roeseler W."/>
            <person name="Tian H."/>
            <person name="Witte H."/>
            <person name="Yang S.P."/>
            <person name="Wilson R.K."/>
            <person name="Sommer R.J."/>
        </authorList>
    </citation>
    <scope>NUCLEOTIDE SEQUENCE [LARGE SCALE GENOMIC DNA]</scope>
    <source>
        <strain evidence="15">PS312</strain>
    </source>
</reference>
<keyword evidence="11" id="KW-0333">Golgi apparatus</keyword>
<dbReference type="Gene3D" id="3.40.50.11660">
    <property type="entry name" value="Glycosyl transferase family 10, C-terminal domain"/>
    <property type="match status" value="1"/>
</dbReference>
<keyword evidence="6 11" id="KW-0812">Transmembrane</keyword>
<dbReference type="OrthoDB" id="5912041at2759"/>
<dbReference type="Pfam" id="PF00852">
    <property type="entry name" value="Glyco_transf_10"/>
    <property type="match status" value="1"/>
</dbReference>
<organism evidence="14 15">
    <name type="scientific">Pristionchus pacificus</name>
    <name type="common">Parasitic nematode worm</name>
    <dbReference type="NCBI Taxonomy" id="54126"/>
    <lineage>
        <taxon>Eukaryota</taxon>
        <taxon>Metazoa</taxon>
        <taxon>Ecdysozoa</taxon>
        <taxon>Nematoda</taxon>
        <taxon>Chromadorea</taxon>
        <taxon>Rhabditida</taxon>
        <taxon>Rhabditina</taxon>
        <taxon>Diplogasteromorpha</taxon>
        <taxon>Diplogasteroidea</taxon>
        <taxon>Neodiplogasteridae</taxon>
        <taxon>Pristionchus</taxon>
    </lineage>
</organism>
<feature type="transmembrane region" description="Helical" evidence="11">
    <location>
        <begin position="59"/>
        <end position="77"/>
    </location>
</feature>
<proteinExistence type="inferred from homology"/>
<keyword evidence="7" id="KW-0735">Signal-anchor</keyword>
<dbReference type="PANTHER" id="PTHR11929">
    <property type="entry name" value="ALPHA- 1,3 -FUCOSYLTRANSFERASE"/>
    <property type="match status" value="1"/>
</dbReference>
<evidence type="ECO:0000256" key="1">
    <source>
        <dbReference type="ARBA" id="ARBA00004447"/>
    </source>
</evidence>
<evidence type="ECO:0000256" key="11">
    <source>
        <dbReference type="RuleBase" id="RU003832"/>
    </source>
</evidence>
<feature type="domain" description="Fucosyltransferase C-terminal" evidence="12">
    <location>
        <begin position="212"/>
        <end position="371"/>
    </location>
</feature>
<evidence type="ECO:0000256" key="2">
    <source>
        <dbReference type="ARBA" id="ARBA00004922"/>
    </source>
</evidence>
<dbReference type="InterPro" id="IPR001503">
    <property type="entry name" value="Glyco_trans_10"/>
</dbReference>
<evidence type="ECO:0000259" key="13">
    <source>
        <dbReference type="Pfam" id="PF17039"/>
    </source>
</evidence>
<evidence type="ECO:0000313" key="14">
    <source>
        <dbReference type="EnsemblMetazoa" id="PPA14722.1"/>
    </source>
</evidence>
<sequence>MGGRRADLRSPSATHFCFSLNETQKGPSLYSIPFCSSFSCSSCSIFSSATTNTPDMETHSIAAIFLLLISLLFIFIAQTDPQRLDTSISSFIILNITAAETKRVPKILAWTPYFSRKLEDRIRSDSCPFQCDVFNRSQLSEEAADAIVFHFRDLHENMPLPRTRRPDQIYVSFLKEAPAHAGSGMNSRIVRFAIFSRPESKGTQEAFDKIVNSKTDAVLAIISNCHAESGRLEYIRELDKYINVTKVGACFGSRISNEDVEKMIASHSFVIAFENIQCEYYATEKFWRITKDIVPIVLQRSILKDLVPSSAFVAADDFRSPLELAEHLMRAAECKDEYRKYFAWRNTHYRQQVDGFCNLCRDLHFKNVSTSAHLNMKEYYSVSRECEFDTAAKLLGKLLGNHLLSTSSIPNPSLLFSSITMRFFFILSLLALILAVFAQDAAAPAETAAVDAVDGATSAPLDFNNEEAVDNAVAELAASQEEGDEKKVILFLRLWWTIIWRSPAHEPSTAMLDHLVNYCLDKTRPCLNSCDESMQCRNALNAWRNAFNATPIDFTISKS</sequence>
<comment type="subcellular location">
    <subcellularLocation>
        <location evidence="1 11">Golgi apparatus</location>
        <location evidence="1 11">Golgi stack membrane</location>
        <topology evidence="1 11">Single-pass type II membrane protein</topology>
    </subcellularLocation>
</comment>
<feature type="transmembrane region" description="Helical" evidence="11">
    <location>
        <begin position="414"/>
        <end position="438"/>
    </location>
</feature>
<protein>
    <recommendedName>
        <fullName evidence="11">Fucosyltransferase</fullName>
        <ecNumber evidence="11">2.4.1.-</ecNumber>
    </recommendedName>
</protein>
<accession>A0A2A6CXA9</accession>
<keyword evidence="4 11" id="KW-0328">Glycosyltransferase</keyword>
<comment type="caution">
    <text evidence="11">Lacks conserved residue(s) required for the propagation of feature annotation.</text>
</comment>
<dbReference type="InterPro" id="IPR055270">
    <property type="entry name" value="Glyco_tran_10_C"/>
</dbReference>
<dbReference type="AlphaFoldDB" id="A0A2A6CXA9"/>
<evidence type="ECO:0000256" key="5">
    <source>
        <dbReference type="ARBA" id="ARBA00022679"/>
    </source>
</evidence>
<name>A0A2A6CXA9_PRIPA</name>
<keyword evidence="15" id="KW-1185">Reference proteome</keyword>
<dbReference type="EnsemblMetazoa" id="PPA14722.1">
    <property type="protein sequence ID" value="PPA14722.1"/>
    <property type="gene ID" value="WBGene00104276"/>
</dbReference>
<accession>A0A8R1YG86</accession>
<keyword evidence="5 11" id="KW-0808">Transferase</keyword>
<evidence type="ECO:0000256" key="8">
    <source>
        <dbReference type="ARBA" id="ARBA00022989"/>
    </source>
</evidence>
<dbReference type="PANTHER" id="PTHR11929:SF226">
    <property type="entry name" value="ATP-DEPENDENT DNA HELICASE-RELATED"/>
    <property type="match status" value="1"/>
</dbReference>
<dbReference type="Proteomes" id="UP000005239">
    <property type="component" value="Unassembled WGS sequence"/>
</dbReference>
<dbReference type="InterPro" id="IPR038577">
    <property type="entry name" value="GT10-like_C_sf"/>
</dbReference>
<dbReference type="SUPFAM" id="SSF53756">
    <property type="entry name" value="UDP-Glycosyltransferase/glycogen phosphorylase"/>
    <property type="match status" value="1"/>
</dbReference>